<evidence type="ECO:0000256" key="1">
    <source>
        <dbReference type="ARBA" id="ARBA00006322"/>
    </source>
</evidence>
<dbReference type="AlphaFoldDB" id="A0AAD1XUU4"/>
<dbReference type="InterPro" id="IPR028108">
    <property type="entry name" value="DUF4505"/>
</dbReference>
<dbReference type="EMBL" id="CAMPGE010020373">
    <property type="protein sequence ID" value="CAI2378625.1"/>
    <property type="molecule type" value="Genomic_DNA"/>
</dbReference>
<dbReference type="Pfam" id="PF14956">
    <property type="entry name" value="DUF4505"/>
    <property type="match status" value="1"/>
</dbReference>
<evidence type="ECO:0000313" key="3">
    <source>
        <dbReference type="Proteomes" id="UP001295684"/>
    </source>
</evidence>
<gene>
    <name evidence="2" type="ORF">ECRASSUSDP1_LOCUS20023</name>
</gene>
<evidence type="ECO:0000313" key="2">
    <source>
        <dbReference type="EMBL" id="CAI2378625.1"/>
    </source>
</evidence>
<dbReference type="PANTHER" id="PTHR31449">
    <property type="entry name" value="UPF0598 PROTEIN C8ORF82"/>
    <property type="match status" value="1"/>
</dbReference>
<keyword evidence="3" id="KW-1185">Reference proteome</keyword>
<reference evidence="2" key="1">
    <citation type="submission" date="2023-07" db="EMBL/GenBank/DDBJ databases">
        <authorList>
            <consortium name="AG Swart"/>
            <person name="Singh M."/>
            <person name="Singh A."/>
            <person name="Seah K."/>
            <person name="Emmerich C."/>
        </authorList>
    </citation>
    <scope>NUCLEOTIDE SEQUENCE</scope>
    <source>
        <strain evidence="2">DP1</strain>
    </source>
</reference>
<sequence length="179" mass="21499">MDKMRKFKYKWFYTIDHKGLLYLEEIEPKNYTSCLKQIKALNFFFTHLQENDLGIEKEYGYISPCWTEMNFVKPYKYPIVFNNFSKREDGTYEMRYAGDLKQVFDPSKLIMDEGGHFLHPLDNHKYLKYGSFESNISVSFCETVTEEEGEMYIEWEGQKHKLYEEATPDIIKRRNDAIV</sequence>
<organism evidence="2 3">
    <name type="scientific">Euplotes crassus</name>
    <dbReference type="NCBI Taxonomy" id="5936"/>
    <lineage>
        <taxon>Eukaryota</taxon>
        <taxon>Sar</taxon>
        <taxon>Alveolata</taxon>
        <taxon>Ciliophora</taxon>
        <taxon>Intramacronucleata</taxon>
        <taxon>Spirotrichea</taxon>
        <taxon>Hypotrichia</taxon>
        <taxon>Euplotida</taxon>
        <taxon>Euplotidae</taxon>
        <taxon>Moneuplotes</taxon>
    </lineage>
</organism>
<accession>A0AAD1XUU4</accession>
<protein>
    <submittedName>
        <fullName evidence="2">Uncharacterized protein</fullName>
    </submittedName>
</protein>
<proteinExistence type="inferred from homology"/>
<name>A0AAD1XUU4_EUPCR</name>
<comment type="similarity">
    <text evidence="1">Belongs to the UPF0598 family.</text>
</comment>
<dbReference type="PANTHER" id="PTHR31449:SF3">
    <property type="entry name" value="UPF0598 PROTEIN C8ORF82"/>
    <property type="match status" value="1"/>
</dbReference>
<dbReference type="Proteomes" id="UP001295684">
    <property type="component" value="Unassembled WGS sequence"/>
</dbReference>
<comment type="caution">
    <text evidence="2">The sequence shown here is derived from an EMBL/GenBank/DDBJ whole genome shotgun (WGS) entry which is preliminary data.</text>
</comment>